<dbReference type="Ensembl" id="ENSPCET00000013226.1">
    <property type="protein sequence ID" value="ENSPCEP00000012770.1"/>
    <property type="gene ID" value="ENSPCEG00000010145.1"/>
</dbReference>
<keyword evidence="10" id="KW-1003">Cell membrane</keyword>
<dbReference type="FunFam" id="1.20.1070.10:FF:000006">
    <property type="entry name" value="Olfactory receptor"/>
    <property type="match status" value="1"/>
</dbReference>
<dbReference type="PRINTS" id="PR00237">
    <property type="entry name" value="GPCRRHODOPSN"/>
</dbReference>
<evidence type="ECO:0000256" key="9">
    <source>
        <dbReference type="RuleBase" id="RU000688"/>
    </source>
</evidence>
<reference evidence="12" key="1">
    <citation type="submission" date="2025-08" db="UniProtKB">
        <authorList>
            <consortium name="Ensembl"/>
        </authorList>
    </citation>
    <scope>IDENTIFICATION</scope>
</reference>
<name>A0A8C8RYC2_9SAUR</name>
<feature type="transmembrane region" description="Helical" evidence="10">
    <location>
        <begin position="253"/>
        <end position="276"/>
    </location>
</feature>
<evidence type="ECO:0000256" key="7">
    <source>
        <dbReference type="ARBA" id="ARBA00023136"/>
    </source>
</evidence>
<comment type="subcellular location">
    <subcellularLocation>
        <location evidence="10">Cell membrane</location>
        <topology evidence="10">Multi-pass membrane protein</topology>
    </subcellularLocation>
    <subcellularLocation>
        <location evidence="2">Membrane</location>
        <topology evidence="2">Multi-pass membrane protein</topology>
    </subcellularLocation>
</comment>
<dbReference type="PANTHER" id="PTHR26450">
    <property type="entry name" value="OLFACTORY RECEPTOR 56B1-RELATED"/>
    <property type="match status" value="1"/>
</dbReference>
<dbReference type="InterPro" id="IPR000276">
    <property type="entry name" value="GPCR_Rhodpsn"/>
</dbReference>
<feature type="transmembrane region" description="Helical" evidence="10">
    <location>
        <begin position="160"/>
        <end position="178"/>
    </location>
</feature>
<dbReference type="InterPro" id="IPR017452">
    <property type="entry name" value="GPCR_Rhodpsn_7TM"/>
</dbReference>
<keyword evidence="9" id="KW-0297">G-protein coupled receptor</keyword>
<reference evidence="12" key="2">
    <citation type="submission" date="2025-09" db="UniProtKB">
        <authorList>
            <consortium name="Ensembl"/>
        </authorList>
    </citation>
    <scope>IDENTIFICATION</scope>
</reference>
<feature type="transmembrane region" description="Helical" evidence="10">
    <location>
        <begin position="219"/>
        <end position="241"/>
    </location>
</feature>
<evidence type="ECO:0000259" key="11">
    <source>
        <dbReference type="PROSITE" id="PS50262"/>
    </source>
</evidence>
<organism evidence="12 13">
    <name type="scientific">Pelusios castaneus</name>
    <name type="common">West African mud turtle</name>
    <dbReference type="NCBI Taxonomy" id="367368"/>
    <lineage>
        <taxon>Eukaryota</taxon>
        <taxon>Metazoa</taxon>
        <taxon>Chordata</taxon>
        <taxon>Craniata</taxon>
        <taxon>Vertebrata</taxon>
        <taxon>Euteleostomi</taxon>
        <taxon>Archelosauria</taxon>
        <taxon>Testudinata</taxon>
        <taxon>Testudines</taxon>
        <taxon>Pleurodira</taxon>
        <taxon>Pelomedusidae</taxon>
        <taxon>Pelusios</taxon>
    </lineage>
</organism>
<evidence type="ECO:0000256" key="4">
    <source>
        <dbReference type="ARBA" id="ARBA00022692"/>
    </source>
</evidence>
<evidence type="ECO:0000256" key="5">
    <source>
        <dbReference type="ARBA" id="ARBA00022725"/>
    </source>
</evidence>
<dbReference type="InterPro" id="IPR050402">
    <property type="entry name" value="OR51/52/56-like"/>
</dbReference>
<evidence type="ECO:0000256" key="6">
    <source>
        <dbReference type="ARBA" id="ARBA00022989"/>
    </source>
</evidence>
<evidence type="ECO:0000256" key="2">
    <source>
        <dbReference type="ARBA" id="ARBA00004141"/>
    </source>
</evidence>
<keyword evidence="9" id="KW-0675">Receptor</keyword>
<dbReference type="GO" id="GO:0005886">
    <property type="term" value="C:plasma membrane"/>
    <property type="evidence" value="ECO:0007669"/>
    <property type="project" value="UniProtKB-SubCell"/>
</dbReference>
<dbReference type="PRINTS" id="PR00245">
    <property type="entry name" value="OLFACTORYR"/>
</dbReference>
<proteinExistence type="inferred from homology"/>
<keyword evidence="5 10" id="KW-0552">Olfaction</keyword>
<dbReference type="GO" id="GO:0004984">
    <property type="term" value="F:olfactory receptor activity"/>
    <property type="evidence" value="ECO:0007669"/>
    <property type="project" value="InterPro"/>
</dbReference>
<feature type="domain" description="G-protein coupled receptors family 1 profile" evidence="11">
    <location>
        <begin position="61"/>
        <end position="308"/>
    </location>
</feature>
<feature type="transmembrane region" description="Helical" evidence="10">
    <location>
        <begin position="118"/>
        <end position="140"/>
    </location>
</feature>
<keyword evidence="7 10" id="KW-0472">Membrane</keyword>
<dbReference type="AlphaFoldDB" id="A0A8C8RYC2"/>
<dbReference type="SMART" id="SM01381">
    <property type="entry name" value="7TM_GPCR_Srsx"/>
    <property type="match status" value="1"/>
</dbReference>
<dbReference type="PROSITE" id="PS00237">
    <property type="entry name" value="G_PROTEIN_RECEP_F1_1"/>
    <property type="match status" value="1"/>
</dbReference>
<feature type="transmembrane region" description="Helical" evidence="10">
    <location>
        <begin position="43"/>
        <end position="68"/>
    </location>
</feature>
<evidence type="ECO:0000256" key="8">
    <source>
        <dbReference type="ARBA" id="ARBA00023224"/>
    </source>
</evidence>
<dbReference type="Proteomes" id="UP000694393">
    <property type="component" value="Unplaced"/>
</dbReference>
<evidence type="ECO:0000256" key="3">
    <source>
        <dbReference type="ARBA" id="ARBA00022606"/>
    </source>
</evidence>
<dbReference type="SUPFAM" id="SSF81321">
    <property type="entry name" value="Family A G protein-coupled receptor-like"/>
    <property type="match status" value="1"/>
</dbReference>
<evidence type="ECO:0000256" key="10">
    <source>
        <dbReference type="RuleBase" id="RU363047"/>
    </source>
</evidence>
<keyword evidence="8 9" id="KW-0807">Transducer</keyword>
<comment type="similarity">
    <text evidence="9">Belongs to the G-protein coupled receptor 1 family.</text>
</comment>
<keyword evidence="13" id="KW-1185">Reference proteome</keyword>
<dbReference type="InterPro" id="IPR000725">
    <property type="entry name" value="Olfact_rcpt"/>
</dbReference>
<dbReference type="CDD" id="cd15951">
    <property type="entry name" value="7tmA_OR52R_52L-like"/>
    <property type="match status" value="1"/>
</dbReference>
<dbReference type="GO" id="GO:0004930">
    <property type="term" value="F:G protein-coupled receptor activity"/>
    <property type="evidence" value="ECO:0007669"/>
    <property type="project" value="UniProtKB-KW"/>
</dbReference>
<dbReference type="Pfam" id="PF13853">
    <property type="entry name" value="7tm_4"/>
    <property type="match status" value="1"/>
</dbReference>
<keyword evidence="3 10" id="KW-0716">Sensory transduction</keyword>
<dbReference type="Gene3D" id="1.20.1070.10">
    <property type="entry name" value="Rhodopsin 7-helix transmembrane proteins"/>
    <property type="match status" value="1"/>
</dbReference>
<evidence type="ECO:0000313" key="13">
    <source>
        <dbReference type="Proteomes" id="UP000694393"/>
    </source>
</evidence>
<sequence length="332" mass="36577">CSDVSFAASNLTGPHIPIMAGSNRTSSHPTTFFLLGIPGLEAAHGWISIPFCFAYIVSLLGNCLLLGVIKTEPSLHEPMYLFLSMLALADLLVSSIIIPKTLCIFWFKDRAIPMDTCLAQMCLLHTLTTMESGFILAMAFDRYIAICNPLKHSTILTSRVIAKVGLGVVLRGVVLLAPHPFLLKWLPYCETVISHTYCEFMALAKLVCVDTTVTRTYSLTVAFLTGGADFILITLSYVLILRALPSKEARLTSLSTCTSHICVILVTYTPAFFSFLTHRFGHSVPPHVHIIVANVYLLAPPILNPIIYGVRTKKIRESVFRVFSVKSFHALS</sequence>
<keyword evidence="4 9" id="KW-0812">Transmembrane</keyword>
<protein>
    <recommendedName>
        <fullName evidence="10">Olfactory receptor</fullName>
    </recommendedName>
</protein>
<evidence type="ECO:0000313" key="12">
    <source>
        <dbReference type="Ensembl" id="ENSPCEP00000012770.1"/>
    </source>
</evidence>
<evidence type="ECO:0000256" key="1">
    <source>
        <dbReference type="ARBA" id="ARBA00002936"/>
    </source>
</evidence>
<feature type="transmembrane region" description="Helical" evidence="10">
    <location>
        <begin position="288"/>
        <end position="310"/>
    </location>
</feature>
<accession>A0A8C8RYC2</accession>
<dbReference type="PROSITE" id="PS50262">
    <property type="entry name" value="G_PROTEIN_RECEP_F1_2"/>
    <property type="match status" value="1"/>
</dbReference>
<keyword evidence="6 10" id="KW-1133">Transmembrane helix</keyword>
<comment type="function">
    <text evidence="1">Odorant receptor.</text>
</comment>
<feature type="transmembrane region" description="Helical" evidence="10">
    <location>
        <begin position="80"/>
        <end position="98"/>
    </location>
</feature>
<dbReference type="PANTHER" id="PTHR26450:SF70">
    <property type="entry name" value="OLFACTORY RECEPTOR MOR24-2"/>
    <property type="match status" value="1"/>
</dbReference>